<dbReference type="Proteomes" id="UP000615026">
    <property type="component" value="Unassembled WGS sequence"/>
</dbReference>
<protein>
    <submittedName>
        <fullName evidence="2">Uncharacterized protein</fullName>
    </submittedName>
</protein>
<keyword evidence="1" id="KW-1133">Transmembrane helix</keyword>
<keyword evidence="3" id="KW-1185">Reference proteome</keyword>
<dbReference type="EMBL" id="JADEXP010000152">
    <property type="protein sequence ID" value="MBE9068249.1"/>
    <property type="molecule type" value="Genomic_DNA"/>
</dbReference>
<name>A0A928ZVK2_LEPEC</name>
<dbReference type="RefSeq" id="WP_193994197.1">
    <property type="nucleotide sequence ID" value="NZ_JADEXP010000152.1"/>
</dbReference>
<gene>
    <name evidence="2" type="ORF">IQ260_16480</name>
</gene>
<feature type="transmembrane region" description="Helical" evidence="1">
    <location>
        <begin position="77"/>
        <end position="99"/>
    </location>
</feature>
<evidence type="ECO:0000256" key="1">
    <source>
        <dbReference type="SAM" id="Phobius"/>
    </source>
</evidence>
<dbReference type="AlphaFoldDB" id="A0A928ZVK2"/>
<comment type="caution">
    <text evidence="2">The sequence shown here is derived from an EMBL/GenBank/DDBJ whole genome shotgun (WGS) entry which is preliminary data.</text>
</comment>
<reference evidence="2" key="1">
    <citation type="submission" date="2020-10" db="EMBL/GenBank/DDBJ databases">
        <authorList>
            <person name="Castelo-Branco R."/>
            <person name="Eusebio N."/>
            <person name="Adriana R."/>
            <person name="Vieira A."/>
            <person name="Brugerolle De Fraissinette N."/>
            <person name="Rezende De Castro R."/>
            <person name="Schneider M.P."/>
            <person name="Vasconcelos V."/>
            <person name="Leao P.N."/>
        </authorList>
    </citation>
    <scope>NUCLEOTIDE SEQUENCE</scope>
    <source>
        <strain evidence="2">LEGE 11479</strain>
    </source>
</reference>
<evidence type="ECO:0000313" key="3">
    <source>
        <dbReference type="Proteomes" id="UP000615026"/>
    </source>
</evidence>
<keyword evidence="1" id="KW-0812">Transmembrane</keyword>
<keyword evidence="1" id="KW-0472">Membrane</keyword>
<organism evidence="2 3">
    <name type="scientific">Leptolyngbya cf. ectocarpi LEGE 11479</name>
    <dbReference type="NCBI Taxonomy" id="1828722"/>
    <lineage>
        <taxon>Bacteria</taxon>
        <taxon>Bacillati</taxon>
        <taxon>Cyanobacteriota</taxon>
        <taxon>Cyanophyceae</taxon>
        <taxon>Leptolyngbyales</taxon>
        <taxon>Leptolyngbyaceae</taxon>
        <taxon>Leptolyngbya group</taxon>
        <taxon>Leptolyngbya</taxon>
    </lineage>
</organism>
<proteinExistence type="predicted"/>
<evidence type="ECO:0000313" key="2">
    <source>
        <dbReference type="EMBL" id="MBE9068249.1"/>
    </source>
</evidence>
<accession>A0A928ZVK2</accession>
<sequence length="139" mass="15902">MSSSNGSDDIESTESITYTNIATEKAIEALRQHTLTTWWRLTVGVWLTIGPLTLWQLRSEISLLLDYFTWTSVYYGLKYNFLGSLGFFLCIGLASTLLIREVRHLTLGISAIERKRLENQLAQIRRQGPSHPLWSLVNQ</sequence>
<feature type="transmembrane region" description="Helical" evidence="1">
    <location>
        <begin position="38"/>
        <end position="57"/>
    </location>
</feature>